<accession>A0A1T4MWI9</accession>
<keyword evidence="1" id="KW-0472">Membrane</keyword>
<organism evidence="2 3">
    <name type="scientific">Eubacterium ruminantium</name>
    <dbReference type="NCBI Taxonomy" id="42322"/>
    <lineage>
        <taxon>Bacteria</taxon>
        <taxon>Bacillati</taxon>
        <taxon>Bacillota</taxon>
        <taxon>Clostridia</taxon>
        <taxon>Eubacteriales</taxon>
        <taxon>Eubacteriaceae</taxon>
        <taxon>Eubacterium</taxon>
    </lineage>
</organism>
<dbReference type="EMBL" id="FUXA01000008">
    <property type="protein sequence ID" value="SJZ71419.1"/>
    <property type="molecule type" value="Genomic_DNA"/>
</dbReference>
<reference evidence="2 3" key="1">
    <citation type="submission" date="2017-02" db="EMBL/GenBank/DDBJ databases">
        <authorList>
            <person name="Peterson S.W."/>
        </authorList>
    </citation>
    <scope>NUCLEOTIDE SEQUENCE [LARGE SCALE GENOMIC DNA]</scope>
    <source>
        <strain evidence="2 3">ATCC 17233</strain>
    </source>
</reference>
<keyword evidence="1" id="KW-1133">Transmembrane helix</keyword>
<dbReference type="RefSeq" id="WP_078787199.1">
    <property type="nucleotide sequence ID" value="NZ_FMTO01000007.1"/>
</dbReference>
<dbReference type="OrthoDB" id="6706661at2"/>
<keyword evidence="3" id="KW-1185">Reference proteome</keyword>
<evidence type="ECO:0000313" key="3">
    <source>
        <dbReference type="Proteomes" id="UP000189857"/>
    </source>
</evidence>
<sequence>MIRFLKKHSFGIVLLILVGVAIYLYIDTHGRRRAIAGIGDPVQKEASGTASFKISNYTVNVEYLYSYDISGLVVSACDYTSNKHSGKFMPVDIGLAWGKVAEYNLDVDFKWEQRNRCLIFTLTDEVLKKLDENYVITHCSNNHLITPTKALKKKARKIKKGDHVRIRGYLVTYSAVSTDGTTINGSSSTVRDDTSADGTACEIIYVTDISWVK</sequence>
<evidence type="ECO:0000313" key="2">
    <source>
        <dbReference type="EMBL" id="SJZ71419.1"/>
    </source>
</evidence>
<keyword evidence="1" id="KW-0812">Transmembrane</keyword>
<evidence type="ECO:0000256" key="1">
    <source>
        <dbReference type="SAM" id="Phobius"/>
    </source>
</evidence>
<proteinExistence type="predicted"/>
<gene>
    <name evidence="2" type="ORF">SAMN02745110_01357</name>
</gene>
<dbReference type="Proteomes" id="UP000189857">
    <property type="component" value="Unassembled WGS sequence"/>
</dbReference>
<feature type="transmembrane region" description="Helical" evidence="1">
    <location>
        <begin position="9"/>
        <end position="26"/>
    </location>
</feature>
<protein>
    <submittedName>
        <fullName evidence="2">Uncharacterized protein</fullName>
    </submittedName>
</protein>
<dbReference type="AlphaFoldDB" id="A0A1T4MWI9"/>
<name>A0A1T4MWI9_9FIRM</name>